<dbReference type="RefSeq" id="WP_180139733.1">
    <property type="nucleotide sequence ID" value="NZ_CAADHO010000003.1"/>
</dbReference>
<proteinExistence type="predicted"/>
<evidence type="ECO:0000313" key="2">
    <source>
        <dbReference type="Proteomes" id="UP000507962"/>
    </source>
</evidence>
<organism evidence="1 2">
    <name type="scientific">Desulfoluna butyratoxydans</name>
    <dbReference type="NCBI Taxonomy" id="231438"/>
    <lineage>
        <taxon>Bacteria</taxon>
        <taxon>Pseudomonadati</taxon>
        <taxon>Thermodesulfobacteriota</taxon>
        <taxon>Desulfobacteria</taxon>
        <taxon>Desulfobacterales</taxon>
        <taxon>Desulfolunaceae</taxon>
        <taxon>Desulfoluna</taxon>
    </lineage>
</organism>
<dbReference type="Proteomes" id="UP000507962">
    <property type="component" value="Unassembled WGS sequence"/>
</dbReference>
<protein>
    <submittedName>
        <fullName evidence="1">Phage tail protein x-like</fullName>
    </submittedName>
</protein>
<evidence type="ECO:0000313" key="1">
    <source>
        <dbReference type="EMBL" id="VFQ44370.1"/>
    </source>
</evidence>
<dbReference type="AlphaFoldDB" id="A0A4U8YL78"/>
<name>A0A4U8YL78_9BACT</name>
<gene>
    <name evidence="1" type="ORF">MSL71_20190</name>
</gene>
<dbReference type="EMBL" id="CAADHO010000003">
    <property type="protein sequence ID" value="VFQ44370.1"/>
    <property type="molecule type" value="Genomic_DNA"/>
</dbReference>
<reference evidence="1 2" key="1">
    <citation type="submission" date="2019-03" db="EMBL/GenBank/DDBJ databases">
        <authorList>
            <person name="Nijsse B."/>
        </authorList>
    </citation>
    <scope>NUCLEOTIDE SEQUENCE [LARGE SCALE GENOMIC DNA]</scope>
    <source>
        <strain evidence="1">Desulfoluna butyratoxydans MSL71</strain>
    </source>
</reference>
<keyword evidence="2" id="KW-1185">Reference proteome</keyword>
<sequence>MPVYHTREHDVLDAICHKHYGHTNGTVEAVLAANPGLADQGPVLPAGLLITLPMLPKAETKNQPIKLWD</sequence>
<accession>A0A4U8YL78</accession>
<dbReference type="Pfam" id="PF05489">
    <property type="entry name" value="Phage_tail_X"/>
    <property type="match status" value="1"/>
</dbReference>
<dbReference type="InterPro" id="IPR008861">
    <property type="entry name" value="GpX-like"/>
</dbReference>